<keyword evidence="3" id="KW-1185">Reference proteome</keyword>
<dbReference type="PANTHER" id="PTHR33116">
    <property type="entry name" value="REVERSE TRANSCRIPTASE ZINC-BINDING DOMAIN-CONTAINING PROTEIN-RELATED-RELATED"/>
    <property type="match status" value="1"/>
</dbReference>
<dbReference type="Pfam" id="PF00078">
    <property type="entry name" value="RVT_1"/>
    <property type="match status" value="1"/>
</dbReference>
<evidence type="ECO:0000313" key="2">
    <source>
        <dbReference type="EMBL" id="GMI69774.1"/>
    </source>
</evidence>
<dbReference type="OrthoDB" id="997411at2759"/>
<name>A0A9W7H299_HIBTR</name>
<dbReference type="InterPro" id="IPR000477">
    <property type="entry name" value="RT_dom"/>
</dbReference>
<comment type="caution">
    <text evidence="2">The sequence shown here is derived from an EMBL/GenBank/DDBJ whole genome shotgun (WGS) entry which is preliminary data.</text>
</comment>
<evidence type="ECO:0000313" key="3">
    <source>
        <dbReference type="Proteomes" id="UP001165190"/>
    </source>
</evidence>
<gene>
    <name evidence="2" type="ORF">HRI_000646700</name>
</gene>
<dbReference type="SUPFAM" id="SSF56672">
    <property type="entry name" value="DNA/RNA polymerases"/>
    <property type="match status" value="1"/>
</dbReference>
<dbReference type="Proteomes" id="UP001165190">
    <property type="component" value="Unassembled WGS sequence"/>
</dbReference>
<feature type="domain" description="Reverse transcriptase" evidence="1">
    <location>
        <begin position="1"/>
        <end position="149"/>
    </location>
</feature>
<organism evidence="2 3">
    <name type="scientific">Hibiscus trionum</name>
    <name type="common">Flower of an hour</name>
    <dbReference type="NCBI Taxonomy" id="183268"/>
    <lineage>
        <taxon>Eukaryota</taxon>
        <taxon>Viridiplantae</taxon>
        <taxon>Streptophyta</taxon>
        <taxon>Embryophyta</taxon>
        <taxon>Tracheophyta</taxon>
        <taxon>Spermatophyta</taxon>
        <taxon>Magnoliopsida</taxon>
        <taxon>eudicotyledons</taxon>
        <taxon>Gunneridae</taxon>
        <taxon>Pentapetalae</taxon>
        <taxon>rosids</taxon>
        <taxon>malvids</taxon>
        <taxon>Malvales</taxon>
        <taxon>Malvaceae</taxon>
        <taxon>Malvoideae</taxon>
        <taxon>Hibiscus</taxon>
    </lineage>
</organism>
<accession>A0A9W7H299</accession>
<protein>
    <recommendedName>
        <fullName evidence="1">Reverse transcriptase domain-containing protein</fullName>
    </recommendedName>
</protein>
<dbReference type="InterPro" id="IPR043502">
    <property type="entry name" value="DNA/RNA_pol_sf"/>
</dbReference>
<evidence type="ECO:0000259" key="1">
    <source>
        <dbReference type="PROSITE" id="PS50878"/>
    </source>
</evidence>
<reference evidence="2" key="1">
    <citation type="submission" date="2023-05" db="EMBL/GenBank/DDBJ databases">
        <title>Genome and transcriptome analyses reveal genes involved in the formation of fine ridges on petal epidermal cells in Hibiscus trionum.</title>
        <authorList>
            <person name="Koshimizu S."/>
            <person name="Masuda S."/>
            <person name="Ishii T."/>
            <person name="Shirasu K."/>
            <person name="Hoshino A."/>
            <person name="Arita M."/>
        </authorList>
    </citation>
    <scope>NUCLEOTIDE SEQUENCE</scope>
    <source>
        <strain evidence="2">Hamamatsu line</strain>
    </source>
</reference>
<dbReference type="AlphaFoldDB" id="A0A9W7H299"/>
<proteinExistence type="predicted"/>
<sequence>MRCVSTVRFCLRINGKFSEEFNPGRGLRQGDPLSPYLFLLAAQGLSALLLKEQSFGRIKGLRISVHGPRVNHLLYADDCFLFLRNSEDEATRVREILRLYELASGQKVNLDKSYIYFSNGMRDEHKAALKGILEMREETKIGVYLGLPLIVGKNKTDSLCFLFQNVDKRVGGWTKNLLSFGGREVLSKSVAQALPTYAMGCFLLPDCIINPIIASMRNFLWSGKVGSRGWTHVAWGKLCRPKRYGGIGFKDLRVFNLALLGKQIWRLMVNKNSLCFKVLSTKYFPDGDVLNAKPHDKPSFMWRCVSKAKDVLRDQFHLRIGVDSQCLMFQNR</sequence>
<dbReference type="EMBL" id="BSYR01000007">
    <property type="protein sequence ID" value="GMI69774.1"/>
    <property type="molecule type" value="Genomic_DNA"/>
</dbReference>
<dbReference type="PANTHER" id="PTHR33116:SF86">
    <property type="entry name" value="REVERSE TRANSCRIPTASE DOMAIN-CONTAINING PROTEIN"/>
    <property type="match status" value="1"/>
</dbReference>
<dbReference type="PROSITE" id="PS50878">
    <property type="entry name" value="RT_POL"/>
    <property type="match status" value="1"/>
</dbReference>